<name>A0A0R3PEF5_ANGCS</name>
<gene>
    <name evidence="1" type="ORF">ACOC_LOCUS2446</name>
</gene>
<proteinExistence type="predicted"/>
<evidence type="ECO:0000313" key="3">
    <source>
        <dbReference type="WBParaSite" id="ACOC_0000244501-mRNA-1"/>
    </source>
</evidence>
<protein>
    <submittedName>
        <fullName evidence="1 3">Uncharacterized protein</fullName>
    </submittedName>
</protein>
<dbReference type="EMBL" id="UYYA01000495">
    <property type="protein sequence ID" value="VDM54031.1"/>
    <property type="molecule type" value="Genomic_DNA"/>
</dbReference>
<reference evidence="1 2" key="2">
    <citation type="submission" date="2018-11" db="EMBL/GenBank/DDBJ databases">
        <authorList>
            <consortium name="Pathogen Informatics"/>
        </authorList>
    </citation>
    <scope>NUCLEOTIDE SEQUENCE [LARGE SCALE GENOMIC DNA]</scope>
    <source>
        <strain evidence="1 2">Costa Rica</strain>
    </source>
</reference>
<reference evidence="3" key="1">
    <citation type="submission" date="2017-02" db="UniProtKB">
        <authorList>
            <consortium name="WormBaseParasite"/>
        </authorList>
    </citation>
    <scope>IDENTIFICATION</scope>
</reference>
<dbReference type="WBParaSite" id="ACOC_0000244501-mRNA-1">
    <property type="protein sequence ID" value="ACOC_0000244501-mRNA-1"/>
    <property type="gene ID" value="ACOC_0000244501"/>
</dbReference>
<organism evidence="3">
    <name type="scientific">Angiostrongylus costaricensis</name>
    <name type="common">Nematode worm</name>
    <dbReference type="NCBI Taxonomy" id="334426"/>
    <lineage>
        <taxon>Eukaryota</taxon>
        <taxon>Metazoa</taxon>
        <taxon>Ecdysozoa</taxon>
        <taxon>Nematoda</taxon>
        <taxon>Chromadorea</taxon>
        <taxon>Rhabditida</taxon>
        <taxon>Rhabditina</taxon>
        <taxon>Rhabditomorpha</taxon>
        <taxon>Strongyloidea</taxon>
        <taxon>Metastrongylidae</taxon>
        <taxon>Angiostrongylus</taxon>
    </lineage>
</organism>
<dbReference type="AlphaFoldDB" id="A0A0R3PEF5"/>
<accession>A0A0R3PEF5</accession>
<sequence length="70" mass="8291">MNDNRREGAVSNWILRDVKRTARKPLGVLHENPRREGQRQVMQLVQVTHFIESESNNNIPFKSGWREHNL</sequence>
<evidence type="ECO:0000313" key="1">
    <source>
        <dbReference type="EMBL" id="VDM54031.1"/>
    </source>
</evidence>
<keyword evidence="2" id="KW-1185">Reference proteome</keyword>
<evidence type="ECO:0000313" key="2">
    <source>
        <dbReference type="Proteomes" id="UP000267027"/>
    </source>
</evidence>
<dbReference type="Proteomes" id="UP000267027">
    <property type="component" value="Unassembled WGS sequence"/>
</dbReference>